<dbReference type="Proteomes" id="UP000448575">
    <property type="component" value="Unassembled WGS sequence"/>
</dbReference>
<reference evidence="1 2" key="1">
    <citation type="submission" date="2019-12" db="EMBL/GenBank/DDBJ databases">
        <title>Novel species isolated from a subtropical stream in China.</title>
        <authorList>
            <person name="Lu H."/>
        </authorList>
    </citation>
    <scope>NUCLEOTIDE SEQUENCE [LARGE SCALE GENOMIC DNA]</scope>
    <source>
        <strain evidence="1 2">DS3</strain>
    </source>
</reference>
<name>A0A6N9HFI6_9BURK</name>
<organism evidence="1 2">
    <name type="scientific">Pseudoduganella guangdongensis</name>
    <dbReference type="NCBI Taxonomy" id="2692179"/>
    <lineage>
        <taxon>Bacteria</taxon>
        <taxon>Pseudomonadati</taxon>
        <taxon>Pseudomonadota</taxon>
        <taxon>Betaproteobacteria</taxon>
        <taxon>Burkholderiales</taxon>
        <taxon>Oxalobacteraceae</taxon>
        <taxon>Telluria group</taxon>
        <taxon>Pseudoduganella</taxon>
    </lineage>
</organism>
<dbReference type="RefSeq" id="WP_161025359.1">
    <property type="nucleotide sequence ID" value="NZ_WWCJ01000006.1"/>
</dbReference>
<dbReference type="AlphaFoldDB" id="A0A6N9HFI6"/>
<keyword evidence="2" id="KW-1185">Reference proteome</keyword>
<protein>
    <submittedName>
        <fullName evidence="1">DUF535 domain-containing protein</fullName>
    </submittedName>
</protein>
<sequence length="300" mass="33164">MYQHAITLRSGLEPKSPLSRLTAGLKLHMRALGAPRLTRDWLDLLNSHAALRQLAALQPRLIHKIYRPWLSKRYCQHGRLAALADHYRFIVQHGLGEATVQAARHGLELASFTGKSGAHYTIELRAVVPMEREGELVLQLLCQGALVYALAFSFLHEGTARQIGIGCVQGPQCGGGLELGREATRDLHGLRPKNLLLKLVSQLGHAWGCERLVLVGNSNRAVCGKSIRKGKVKACYDSLWQELGAASRPDGDWQLPCAPLQAPDMEEIPSKKRAEVRRRHDLMTQVNLSVLAKMVPVKVA</sequence>
<dbReference type="InterPro" id="IPR007488">
    <property type="entry name" value="DUF535"/>
</dbReference>
<comment type="caution">
    <text evidence="1">The sequence shown here is derived from an EMBL/GenBank/DDBJ whole genome shotgun (WGS) entry which is preliminary data.</text>
</comment>
<gene>
    <name evidence="1" type="ORF">GTP41_09590</name>
</gene>
<dbReference type="Pfam" id="PF04393">
    <property type="entry name" value="DUF535"/>
    <property type="match status" value="1"/>
</dbReference>
<proteinExistence type="predicted"/>
<evidence type="ECO:0000313" key="2">
    <source>
        <dbReference type="Proteomes" id="UP000448575"/>
    </source>
</evidence>
<accession>A0A6N9HFI6</accession>
<dbReference type="EMBL" id="WWCJ01000006">
    <property type="protein sequence ID" value="MYN02351.1"/>
    <property type="molecule type" value="Genomic_DNA"/>
</dbReference>
<dbReference type="GO" id="GO:0006974">
    <property type="term" value="P:DNA damage response"/>
    <property type="evidence" value="ECO:0007669"/>
    <property type="project" value="TreeGrafter"/>
</dbReference>
<evidence type="ECO:0000313" key="1">
    <source>
        <dbReference type="EMBL" id="MYN02351.1"/>
    </source>
</evidence>
<dbReference type="PANTHER" id="PTHR38785">
    <property type="entry name" value="HOMOLOG OF VIRK"/>
    <property type="match status" value="1"/>
</dbReference>
<dbReference type="PANTHER" id="PTHR38785:SF1">
    <property type="entry name" value="HOMOLOG OF VIRK"/>
    <property type="match status" value="1"/>
</dbReference>